<sequence length="160" mass="18315">MKTQKQQQSGDPTLNTEQTGQLLSIHAFILKDGQRKHFALMSRKTEADYVAVLQSLKNRMVDTAVAHFCGWHNRINTAAKHAGVPFYVLVPDLMTEAEVVDYSVRADDLERNIHRKYAILEEKIQTARDQYMDSVITTTHFLKVIAKLYKPSDNPLDTRL</sequence>
<protein>
    <submittedName>
        <fullName evidence="1">Uncharacterized protein</fullName>
    </submittedName>
</protein>
<evidence type="ECO:0000313" key="2">
    <source>
        <dbReference type="Proteomes" id="UP000507470"/>
    </source>
</evidence>
<organism evidence="1 2">
    <name type="scientific">Mytilus coruscus</name>
    <name type="common">Sea mussel</name>
    <dbReference type="NCBI Taxonomy" id="42192"/>
    <lineage>
        <taxon>Eukaryota</taxon>
        <taxon>Metazoa</taxon>
        <taxon>Spiralia</taxon>
        <taxon>Lophotrochozoa</taxon>
        <taxon>Mollusca</taxon>
        <taxon>Bivalvia</taxon>
        <taxon>Autobranchia</taxon>
        <taxon>Pteriomorphia</taxon>
        <taxon>Mytilida</taxon>
        <taxon>Mytiloidea</taxon>
        <taxon>Mytilidae</taxon>
        <taxon>Mytilinae</taxon>
        <taxon>Mytilus</taxon>
    </lineage>
</organism>
<keyword evidence="2" id="KW-1185">Reference proteome</keyword>
<dbReference type="EMBL" id="CACVKT020004162">
    <property type="protein sequence ID" value="CAC5388443.1"/>
    <property type="molecule type" value="Genomic_DNA"/>
</dbReference>
<dbReference type="OrthoDB" id="10490977at2759"/>
<reference evidence="1 2" key="1">
    <citation type="submission" date="2020-06" db="EMBL/GenBank/DDBJ databases">
        <authorList>
            <person name="Li R."/>
            <person name="Bekaert M."/>
        </authorList>
    </citation>
    <scope>NUCLEOTIDE SEQUENCE [LARGE SCALE GENOMIC DNA]</scope>
    <source>
        <strain evidence="2">wild</strain>
    </source>
</reference>
<dbReference type="AlphaFoldDB" id="A0A6J8BWR1"/>
<accession>A0A6J8BWR1</accession>
<dbReference type="Proteomes" id="UP000507470">
    <property type="component" value="Unassembled WGS sequence"/>
</dbReference>
<evidence type="ECO:0000313" key="1">
    <source>
        <dbReference type="EMBL" id="CAC5388443.1"/>
    </source>
</evidence>
<name>A0A6J8BWR1_MYTCO</name>
<proteinExistence type="predicted"/>
<gene>
    <name evidence="1" type="ORF">MCOR_23706</name>
</gene>